<evidence type="ECO:0000256" key="1">
    <source>
        <dbReference type="ARBA" id="ARBA00001913"/>
    </source>
</evidence>
<comment type="subcellular location">
    <subcellularLocation>
        <location evidence="2">Secreted</location>
    </subcellularLocation>
</comment>
<dbReference type="PANTHER" id="PTHR42884:SF14">
    <property type="entry name" value="NEUROENDOCRINE CONVERTASE 1"/>
    <property type="match status" value="1"/>
</dbReference>
<dbReference type="InterPro" id="IPR001343">
    <property type="entry name" value="Hemolysn_Ca-bd"/>
</dbReference>
<evidence type="ECO:0000259" key="9">
    <source>
        <dbReference type="PROSITE" id="PS51829"/>
    </source>
</evidence>
<dbReference type="GO" id="GO:0016020">
    <property type="term" value="C:membrane"/>
    <property type="evidence" value="ECO:0007669"/>
    <property type="project" value="TreeGrafter"/>
</dbReference>
<dbReference type="GO" id="GO:0005737">
    <property type="term" value="C:cytoplasm"/>
    <property type="evidence" value="ECO:0007669"/>
    <property type="project" value="UniProtKB-ARBA"/>
</dbReference>
<dbReference type="GO" id="GO:0016485">
    <property type="term" value="P:protein processing"/>
    <property type="evidence" value="ECO:0007669"/>
    <property type="project" value="TreeGrafter"/>
</dbReference>
<dbReference type="Gene3D" id="2.150.10.10">
    <property type="entry name" value="Serralysin-like metalloprotease, C-terminal"/>
    <property type="match status" value="2"/>
</dbReference>
<dbReference type="SUPFAM" id="SSF49785">
    <property type="entry name" value="Galactose-binding domain-like"/>
    <property type="match status" value="1"/>
</dbReference>
<sequence>MASSFDDPQYAAQWEIQGGAGINAAAVHAQYSGAGIRVGIVDAGIRYTAADLVGQLDTAAGYDALDGDGDASQPTGDQHGTNVALIIGARANNGTGGVGAAFGATLVSYRFGTRDERSVAQEAALLALQHQVDVSNNSWSRSGEYFRDDFGSAAYAGAAAAIRNAATVGRGGLGTVFVRSAGNNGATGDDVNAHSYQNNRHSITVGASDPTGAVLPISNPGAAVLVVAPGTATSWAAARVSSTVALMLEANPGLGYRDVQTILALGARVTDAAGAGWLVNAGTGWNGGGLHVSREAGFGLVDARAAVRLAESWRAAPATEANIASARAASAGAMAVPDLGAASQGVVIGAEMLVERVEVAIDIHHARIGQLRITLVSPGGTESVLLDQLGLGRYRADDGRLVFTLGSAQFLWEQARGEWTLRVEDLASGQAGRVEHWSLTVHGAPASDDTLHVFTDEYAAQARADPGRATLRDHAGTDTLNAAAVTTASLIDLSPGGASRIAGEVLALAPGTRIENAHGGDGADTILGNAGANILEGHRGNDTLRGMAGDDTLIGGAGEDHLDGGAGSDRMEGGSGDDIYIVDDAADLVIERPGEGMDEVRSWISHTLPAHVEQLRLMGGEAPRGAAGSTLYGNAGNGLLPGAEGGDRPVGETGSDVYSIASLASIARSRGNVTEQAGEGGDTAPKWISQILPPMLEALVLRGTGNALDNVITGNALLNRLFGEGGDDTLDGGAGLDILSGGSGADRFIIQAGQGMDRITDFQPAEGDLVVLRGFPAAAAGAFLPAGFWLRQSGHDVLLDSAAGTALVLEDIQISALSARDFLLG</sequence>
<feature type="active site" description="Charge relay system" evidence="8">
    <location>
        <position position="79"/>
    </location>
</feature>
<evidence type="ECO:0000256" key="5">
    <source>
        <dbReference type="ARBA" id="ARBA00022737"/>
    </source>
</evidence>
<dbReference type="GO" id="GO:0005615">
    <property type="term" value="C:extracellular space"/>
    <property type="evidence" value="ECO:0007669"/>
    <property type="project" value="InterPro"/>
</dbReference>
<dbReference type="Pfam" id="PF00353">
    <property type="entry name" value="HemolysinCabind"/>
    <property type="match status" value="2"/>
</dbReference>
<dbReference type="InterPro" id="IPR018511">
    <property type="entry name" value="Hemolysin-typ_Ca-bd_CS"/>
</dbReference>
<comment type="similarity">
    <text evidence="8">Belongs to the peptidase S8 family.</text>
</comment>
<evidence type="ECO:0000256" key="3">
    <source>
        <dbReference type="ARBA" id="ARBA00022525"/>
    </source>
</evidence>
<dbReference type="InterPro" id="IPR013858">
    <property type="entry name" value="Peptidase_M10B_C"/>
</dbReference>
<dbReference type="InterPro" id="IPR000209">
    <property type="entry name" value="Peptidase_S8/S53_dom"/>
</dbReference>
<protein>
    <recommendedName>
        <fullName evidence="9">P/Homo B domain-containing protein</fullName>
    </recommendedName>
</protein>
<dbReference type="PRINTS" id="PR00313">
    <property type="entry name" value="CABNDNGRPT"/>
</dbReference>
<dbReference type="GO" id="GO:0012505">
    <property type="term" value="C:endomembrane system"/>
    <property type="evidence" value="ECO:0007669"/>
    <property type="project" value="UniProtKB-ARBA"/>
</dbReference>
<comment type="caution">
    <text evidence="10">The sequence shown here is derived from an EMBL/GenBank/DDBJ whole genome shotgun (WGS) entry which is preliminary data.</text>
</comment>
<dbReference type="InterPro" id="IPR002884">
    <property type="entry name" value="P_dom"/>
</dbReference>
<dbReference type="InterPro" id="IPR036852">
    <property type="entry name" value="Peptidase_S8/S53_dom_sf"/>
</dbReference>
<keyword evidence="3" id="KW-0964">Secreted</keyword>
<name>A0A2C7AC35_9PROT</name>
<evidence type="ECO:0000256" key="6">
    <source>
        <dbReference type="ARBA" id="ARBA00022801"/>
    </source>
</evidence>
<dbReference type="PRINTS" id="PR00723">
    <property type="entry name" value="SUBTILISIN"/>
</dbReference>
<dbReference type="Proteomes" id="UP000223527">
    <property type="component" value="Unassembled WGS sequence"/>
</dbReference>
<gene>
    <name evidence="10" type="ORF">CR162_09415</name>
</gene>
<proteinExistence type="inferred from homology"/>
<accession>A0A2C7AC35</accession>
<dbReference type="GO" id="GO:0005509">
    <property type="term" value="F:calcium ion binding"/>
    <property type="evidence" value="ECO:0007669"/>
    <property type="project" value="InterPro"/>
</dbReference>
<dbReference type="Gene3D" id="2.60.120.260">
    <property type="entry name" value="Galactose-binding domain-like"/>
    <property type="match status" value="1"/>
</dbReference>
<evidence type="ECO:0000256" key="7">
    <source>
        <dbReference type="ARBA" id="ARBA00022825"/>
    </source>
</evidence>
<dbReference type="PROSITE" id="PS00330">
    <property type="entry name" value="HEMOLYSIN_CALCIUM"/>
    <property type="match status" value="3"/>
</dbReference>
<keyword evidence="11" id="KW-1185">Reference proteome</keyword>
<organism evidence="10 11">
    <name type="scientific">Teichococcus rhizosphaerae</name>
    <dbReference type="NCBI Taxonomy" id="1335062"/>
    <lineage>
        <taxon>Bacteria</taxon>
        <taxon>Pseudomonadati</taxon>
        <taxon>Pseudomonadota</taxon>
        <taxon>Alphaproteobacteria</taxon>
        <taxon>Acetobacterales</taxon>
        <taxon>Roseomonadaceae</taxon>
        <taxon>Roseomonas</taxon>
    </lineage>
</organism>
<feature type="active site" description="Charge relay system" evidence="8">
    <location>
        <position position="42"/>
    </location>
</feature>
<dbReference type="Gene3D" id="3.40.50.200">
    <property type="entry name" value="Peptidase S8/S53 domain"/>
    <property type="match status" value="1"/>
</dbReference>
<dbReference type="RefSeq" id="WP_099095299.1">
    <property type="nucleotide sequence ID" value="NZ_PDNU01000013.1"/>
</dbReference>
<dbReference type="Pfam" id="PF01483">
    <property type="entry name" value="P_proprotein"/>
    <property type="match status" value="1"/>
</dbReference>
<dbReference type="InterPro" id="IPR015500">
    <property type="entry name" value="Peptidase_S8_subtilisin-rel"/>
</dbReference>
<dbReference type="GO" id="GO:0004252">
    <property type="term" value="F:serine-type endopeptidase activity"/>
    <property type="evidence" value="ECO:0007669"/>
    <property type="project" value="UniProtKB-UniRule"/>
</dbReference>
<feature type="active site" description="Charge relay system" evidence="8">
    <location>
        <position position="234"/>
    </location>
</feature>
<evidence type="ECO:0000313" key="10">
    <source>
        <dbReference type="EMBL" id="PHK95223.1"/>
    </source>
</evidence>
<keyword evidence="7 8" id="KW-0720">Serine protease</keyword>
<dbReference type="PANTHER" id="PTHR42884">
    <property type="entry name" value="PROPROTEIN CONVERTASE SUBTILISIN/KEXIN-RELATED"/>
    <property type="match status" value="1"/>
</dbReference>
<dbReference type="Pfam" id="PF08548">
    <property type="entry name" value="Peptidase_M10_C"/>
    <property type="match status" value="1"/>
</dbReference>
<dbReference type="InterPro" id="IPR008979">
    <property type="entry name" value="Galactose-bd-like_sf"/>
</dbReference>
<dbReference type="SUPFAM" id="SSF52743">
    <property type="entry name" value="Subtilisin-like"/>
    <property type="match status" value="1"/>
</dbReference>
<evidence type="ECO:0000256" key="4">
    <source>
        <dbReference type="ARBA" id="ARBA00022670"/>
    </source>
</evidence>
<dbReference type="PROSITE" id="PS51829">
    <property type="entry name" value="P_HOMO_B"/>
    <property type="match status" value="1"/>
</dbReference>
<dbReference type="Pfam" id="PF00082">
    <property type="entry name" value="Peptidase_S8"/>
    <property type="match status" value="1"/>
</dbReference>
<dbReference type="OrthoDB" id="9816306at2"/>
<dbReference type="AlphaFoldDB" id="A0A2C7AC35"/>
<dbReference type="InterPro" id="IPR011049">
    <property type="entry name" value="Serralysin-like_metalloprot_C"/>
</dbReference>
<reference evidence="10 11" key="1">
    <citation type="submission" date="2017-10" db="EMBL/GenBank/DDBJ databases">
        <authorList>
            <person name="Banno H."/>
            <person name="Chua N.-H."/>
        </authorList>
    </citation>
    <scope>NUCLEOTIDE SEQUENCE [LARGE SCALE GENOMIC DNA]</scope>
    <source>
        <strain evidence="10 11">YW11</strain>
    </source>
</reference>
<keyword evidence="6 8" id="KW-0378">Hydrolase</keyword>
<keyword evidence="4 8" id="KW-0645">Protease</keyword>
<evidence type="ECO:0000313" key="11">
    <source>
        <dbReference type="Proteomes" id="UP000223527"/>
    </source>
</evidence>
<dbReference type="PROSITE" id="PS51892">
    <property type="entry name" value="SUBTILASE"/>
    <property type="match status" value="1"/>
</dbReference>
<dbReference type="EMBL" id="PDNU01000013">
    <property type="protein sequence ID" value="PHK95223.1"/>
    <property type="molecule type" value="Genomic_DNA"/>
</dbReference>
<comment type="cofactor">
    <cofactor evidence="1">
        <name>Ca(2+)</name>
        <dbReference type="ChEBI" id="CHEBI:29108"/>
    </cofactor>
</comment>
<dbReference type="SUPFAM" id="SSF51120">
    <property type="entry name" value="beta-Roll"/>
    <property type="match status" value="2"/>
</dbReference>
<evidence type="ECO:0000256" key="2">
    <source>
        <dbReference type="ARBA" id="ARBA00004613"/>
    </source>
</evidence>
<keyword evidence="5" id="KW-0677">Repeat</keyword>
<feature type="domain" description="P/Homo B" evidence="9">
    <location>
        <begin position="308"/>
        <end position="447"/>
    </location>
</feature>
<evidence type="ECO:0000256" key="8">
    <source>
        <dbReference type="PROSITE-ProRule" id="PRU01240"/>
    </source>
</evidence>